<organism evidence="1 2">
    <name type="scientific">Chitinophaga pinensis (strain ATCC 43595 / DSM 2588 / LMG 13176 / NBRC 15968 / NCIMB 11800 / UQM 2034)</name>
    <dbReference type="NCBI Taxonomy" id="485918"/>
    <lineage>
        <taxon>Bacteria</taxon>
        <taxon>Pseudomonadati</taxon>
        <taxon>Bacteroidota</taxon>
        <taxon>Chitinophagia</taxon>
        <taxon>Chitinophagales</taxon>
        <taxon>Chitinophagaceae</taxon>
        <taxon>Chitinophaga</taxon>
    </lineage>
</organism>
<dbReference type="SUPFAM" id="SSF69318">
    <property type="entry name" value="Integrin alpha N-terminal domain"/>
    <property type="match status" value="1"/>
</dbReference>
<proteinExistence type="predicted"/>
<sequence length="187" mass="20584">MKKLLLIIPLFIAQSLYSQQSGKLSPVASLLFKAIKTTLTVNEQNQIAAKLGFLPSGDKTQPFIQDKDSKDFPFAASVYATDMNKDGTDEIFVVFGNTFTSGNAGSSVVLFIKNTTGAYVENLGFPGMAPDVLSTSSQGYPDLLIGGPGMEFPVWRWNGKTYKFYKSVKDADYEKLKKVSLENIRKQ</sequence>
<dbReference type="RefSeq" id="WP_012793311.1">
    <property type="nucleotide sequence ID" value="NC_013132.1"/>
</dbReference>
<dbReference type="InterPro" id="IPR028994">
    <property type="entry name" value="Integrin_alpha_N"/>
</dbReference>
<dbReference type="AlphaFoldDB" id="A0A979G908"/>
<name>A0A979G908_CHIPD</name>
<dbReference type="Proteomes" id="UP000002215">
    <property type="component" value="Chromosome"/>
</dbReference>
<reference evidence="2" key="1">
    <citation type="submission" date="2009-08" db="EMBL/GenBank/DDBJ databases">
        <title>The complete genome of Chitinophaga pinensis DSM 2588.</title>
        <authorList>
            <consortium name="US DOE Joint Genome Institute (JGI-PGF)"/>
            <person name="Lucas S."/>
            <person name="Copeland A."/>
            <person name="Lapidus A."/>
            <person name="Glavina del Rio T."/>
            <person name="Dalin E."/>
            <person name="Tice H."/>
            <person name="Bruce D."/>
            <person name="Goodwin L."/>
            <person name="Pitluck S."/>
            <person name="Kyrpides N."/>
            <person name="Mavromatis K."/>
            <person name="Ivanova N."/>
            <person name="Mikhailova N."/>
            <person name="Sims D."/>
            <person name="Meinche L."/>
            <person name="Brettin T."/>
            <person name="Detter J.C."/>
            <person name="Han C."/>
            <person name="Larimer F."/>
            <person name="Land M."/>
            <person name="Hauser L."/>
            <person name="Markowitz V."/>
            <person name="Cheng J.-F."/>
            <person name="Hugenholtz P."/>
            <person name="Woyke T."/>
            <person name="Wu D."/>
            <person name="Spring S."/>
            <person name="Klenk H.-P."/>
            <person name="Eisen J.A."/>
        </authorList>
    </citation>
    <scope>NUCLEOTIDE SEQUENCE [LARGE SCALE GENOMIC DNA]</scope>
    <source>
        <strain evidence="2">ATCC 43595 / DSM 2588 / LMG 13176 / NBRC 15968 / NCIMB 11800 / UQM 2034</strain>
    </source>
</reference>
<gene>
    <name evidence="1" type="ordered locus">Cpin_5723</name>
</gene>
<protein>
    <submittedName>
        <fullName evidence="1">Uncharacterized protein</fullName>
    </submittedName>
</protein>
<reference evidence="1 2" key="2">
    <citation type="journal article" date="2010" name="Stand. Genomic Sci.">
        <title>Complete genome sequence of Chitinophaga pinensis type strain (UQM 2034).</title>
        <authorList>
            <person name="Glavina Del Rio T."/>
            <person name="Abt B."/>
            <person name="Spring S."/>
            <person name="Lapidus A."/>
            <person name="Nolan M."/>
            <person name="Tice H."/>
            <person name="Copeland A."/>
            <person name="Cheng J.F."/>
            <person name="Chen F."/>
            <person name="Bruce D."/>
            <person name="Goodwin L."/>
            <person name="Pitluck S."/>
            <person name="Ivanova N."/>
            <person name="Mavromatis K."/>
            <person name="Mikhailova N."/>
            <person name="Pati A."/>
            <person name="Chen A."/>
            <person name="Palaniappan K."/>
            <person name="Land M."/>
            <person name="Hauser L."/>
            <person name="Chang Y.J."/>
            <person name="Jeffries C.D."/>
            <person name="Chain P."/>
            <person name="Saunders E."/>
            <person name="Detter J.C."/>
            <person name="Brettin T."/>
            <person name="Rohde M."/>
            <person name="Goker M."/>
            <person name="Bristow J."/>
            <person name="Eisen J.A."/>
            <person name="Markowitz V."/>
            <person name="Hugenholtz P."/>
            <person name="Kyrpides N.C."/>
            <person name="Klenk H.P."/>
            <person name="Lucas S."/>
        </authorList>
    </citation>
    <scope>NUCLEOTIDE SEQUENCE [LARGE SCALE GENOMIC DNA]</scope>
    <source>
        <strain evidence="2">ATCC 43595 / DSM 2588 / LMG 13176 / NBRC 15968 / NCIMB 11800 / UQM 2034</strain>
    </source>
</reference>
<dbReference type="OrthoDB" id="1081439at2"/>
<dbReference type="KEGG" id="cpi:Cpin_5723"/>
<accession>A0A979G908</accession>
<evidence type="ECO:0000313" key="2">
    <source>
        <dbReference type="Proteomes" id="UP000002215"/>
    </source>
</evidence>
<dbReference type="EMBL" id="CP001699">
    <property type="protein sequence ID" value="ACU63144.1"/>
    <property type="molecule type" value="Genomic_DNA"/>
</dbReference>
<evidence type="ECO:0000313" key="1">
    <source>
        <dbReference type="EMBL" id="ACU63144.1"/>
    </source>
</evidence>